<evidence type="ECO:0000313" key="1">
    <source>
        <dbReference type="EMBL" id="SCF15364.1"/>
    </source>
</evidence>
<accession>A0A1C4Y3Q9</accession>
<proteinExistence type="predicted"/>
<name>A0A1C4Y3Q9_MICEC</name>
<dbReference type="InterPro" id="IPR006311">
    <property type="entry name" value="TAT_signal"/>
</dbReference>
<dbReference type="EMBL" id="LT607413">
    <property type="protein sequence ID" value="SCF15364.1"/>
    <property type="molecule type" value="Genomic_DNA"/>
</dbReference>
<organism evidence="1 2">
    <name type="scientific">Micromonospora echinospora</name>
    <name type="common">Micromonospora purpurea</name>
    <dbReference type="NCBI Taxonomy" id="1877"/>
    <lineage>
        <taxon>Bacteria</taxon>
        <taxon>Bacillati</taxon>
        <taxon>Actinomycetota</taxon>
        <taxon>Actinomycetes</taxon>
        <taxon>Micromonosporales</taxon>
        <taxon>Micromonosporaceae</taxon>
        <taxon>Micromonospora</taxon>
    </lineage>
</organism>
<evidence type="ECO:0000313" key="2">
    <source>
        <dbReference type="Proteomes" id="UP000198253"/>
    </source>
</evidence>
<reference evidence="2" key="1">
    <citation type="submission" date="2016-06" db="EMBL/GenBank/DDBJ databases">
        <authorList>
            <person name="Varghese N."/>
            <person name="Submissions Spin"/>
        </authorList>
    </citation>
    <scope>NUCLEOTIDE SEQUENCE [LARGE SCALE GENOMIC DNA]</scope>
    <source>
        <strain evidence="2">DSM 43816</strain>
    </source>
</reference>
<protein>
    <recommendedName>
        <fullName evidence="3">BMP family ABC transporter substrate-binding protein</fullName>
    </recommendedName>
</protein>
<dbReference type="PROSITE" id="PS51318">
    <property type="entry name" value="TAT"/>
    <property type="match status" value="1"/>
</dbReference>
<sequence length="173" mass="18321">MESWWARRRVLVMSAAAVALLAGALGWLLWPEPEAPPAPRERQYRAFTACLLTDDRGIAGEQARAVWDGMQRASLAHSIQVQYLAVDGPQTAANAAAYFNSLALRQCQVVIAVGEAPGGALVDGKDRFPGLRYVVVGETAPLDGVTVVPETTADRVTSAVENTVGEMATSGGN</sequence>
<dbReference type="InParanoid" id="A0A1C4Y3Q9"/>
<dbReference type="Gene3D" id="3.40.50.2300">
    <property type="match status" value="1"/>
</dbReference>
<keyword evidence="2" id="KW-1185">Reference proteome</keyword>
<evidence type="ECO:0008006" key="3">
    <source>
        <dbReference type="Google" id="ProtNLM"/>
    </source>
</evidence>
<gene>
    <name evidence="1" type="ORF">GA0070618_3567</name>
</gene>
<dbReference type="AlphaFoldDB" id="A0A1C4Y3Q9"/>
<dbReference type="Proteomes" id="UP000198253">
    <property type="component" value="Chromosome I"/>
</dbReference>